<protein>
    <submittedName>
        <fullName evidence="2">Uncharacterized protein</fullName>
    </submittedName>
</protein>
<dbReference type="AlphaFoldDB" id="A0AAE1PXL4"/>
<proteinExistence type="predicted"/>
<feature type="compositionally biased region" description="Basic and acidic residues" evidence="1">
    <location>
        <begin position="24"/>
        <end position="46"/>
    </location>
</feature>
<evidence type="ECO:0000313" key="3">
    <source>
        <dbReference type="Proteomes" id="UP001292094"/>
    </source>
</evidence>
<accession>A0AAE1PXL4</accession>
<sequence length="93" mass="9941">MSSGGVYIEHKSTCGLTVGGNQEASERETGRDESTTTTGRTERQLREGGGGGEGEGSASRDEGALIWEGLDGRVRTSIRNRQGNTGARKRKER</sequence>
<dbReference type="Proteomes" id="UP001292094">
    <property type="component" value="Unassembled WGS sequence"/>
</dbReference>
<gene>
    <name evidence="2" type="ORF">Pmani_012174</name>
</gene>
<organism evidence="2 3">
    <name type="scientific">Petrolisthes manimaculis</name>
    <dbReference type="NCBI Taxonomy" id="1843537"/>
    <lineage>
        <taxon>Eukaryota</taxon>
        <taxon>Metazoa</taxon>
        <taxon>Ecdysozoa</taxon>
        <taxon>Arthropoda</taxon>
        <taxon>Crustacea</taxon>
        <taxon>Multicrustacea</taxon>
        <taxon>Malacostraca</taxon>
        <taxon>Eumalacostraca</taxon>
        <taxon>Eucarida</taxon>
        <taxon>Decapoda</taxon>
        <taxon>Pleocyemata</taxon>
        <taxon>Anomura</taxon>
        <taxon>Galatheoidea</taxon>
        <taxon>Porcellanidae</taxon>
        <taxon>Petrolisthes</taxon>
    </lineage>
</organism>
<evidence type="ECO:0000313" key="2">
    <source>
        <dbReference type="EMBL" id="KAK4316680.1"/>
    </source>
</evidence>
<name>A0AAE1PXL4_9EUCA</name>
<dbReference type="EMBL" id="JAWZYT010000996">
    <property type="protein sequence ID" value="KAK4316680.1"/>
    <property type="molecule type" value="Genomic_DNA"/>
</dbReference>
<comment type="caution">
    <text evidence="2">The sequence shown here is derived from an EMBL/GenBank/DDBJ whole genome shotgun (WGS) entry which is preliminary data.</text>
</comment>
<reference evidence="2" key="1">
    <citation type="submission" date="2023-11" db="EMBL/GenBank/DDBJ databases">
        <title>Genome assemblies of two species of porcelain crab, Petrolisthes cinctipes and Petrolisthes manimaculis (Anomura: Porcellanidae).</title>
        <authorList>
            <person name="Angst P."/>
        </authorList>
    </citation>
    <scope>NUCLEOTIDE SEQUENCE</scope>
    <source>
        <strain evidence="2">PB745_02</strain>
        <tissue evidence="2">Gill</tissue>
    </source>
</reference>
<feature type="region of interest" description="Disordered" evidence="1">
    <location>
        <begin position="1"/>
        <end position="93"/>
    </location>
</feature>
<evidence type="ECO:0000256" key="1">
    <source>
        <dbReference type="SAM" id="MobiDB-lite"/>
    </source>
</evidence>
<keyword evidence="3" id="KW-1185">Reference proteome</keyword>